<dbReference type="AlphaFoldDB" id="A0AAV9VRW8"/>
<keyword evidence="2" id="KW-1185">Reference proteome</keyword>
<dbReference type="EMBL" id="JAVHJL010000012">
    <property type="protein sequence ID" value="KAK6495900.1"/>
    <property type="molecule type" value="Genomic_DNA"/>
</dbReference>
<comment type="caution">
    <text evidence="1">The sequence shown here is derived from an EMBL/GenBank/DDBJ whole genome shotgun (WGS) entry which is preliminary data.</text>
</comment>
<accession>A0AAV9VRW8</accession>
<sequence length="115" mass="13050">MEAATEHHESKPLSEGILSTFGLDGSAKDAAKAVEFIESIDYALESGYGKERVRVSIREVIRGQLARDWLVSLSKDDQRLAAESVTFWKELIRRDWVNTQPNSLIEAQAEYFDFN</sequence>
<proteinExistence type="predicted"/>
<protein>
    <submittedName>
        <fullName evidence="1">Uncharacterized protein</fullName>
    </submittedName>
</protein>
<organism evidence="1 2">
    <name type="scientific">Arthrobotrys musiformis</name>
    <dbReference type="NCBI Taxonomy" id="47236"/>
    <lineage>
        <taxon>Eukaryota</taxon>
        <taxon>Fungi</taxon>
        <taxon>Dikarya</taxon>
        <taxon>Ascomycota</taxon>
        <taxon>Pezizomycotina</taxon>
        <taxon>Orbiliomycetes</taxon>
        <taxon>Orbiliales</taxon>
        <taxon>Orbiliaceae</taxon>
        <taxon>Arthrobotrys</taxon>
    </lineage>
</organism>
<reference evidence="1 2" key="1">
    <citation type="submission" date="2023-08" db="EMBL/GenBank/DDBJ databases">
        <authorList>
            <person name="Palmer J.M."/>
        </authorList>
    </citation>
    <scope>NUCLEOTIDE SEQUENCE [LARGE SCALE GENOMIC DNA]</scope>
    <source>
        <strain evidence="1 2">TWF481</strain>
    </source>
</reference>
<name>A0AAV9VRW8_9PEZI</name>
<dbReference type="Proteomes" id="UP001370758">
    <property type="component" value="Unassembled WGS sequence"/>
</dbReference>
<evidence type="ECO:0000313" key="1">
    <source>
        <dbReference type="EMBL" id="KAK6495900.1"/>
    </source>
</evidence>
<gene>
    <name evidence="1" type="ORF">TWF481_002945</name>
</gene>
<evidence type="ECO:0000313" key="2">
    <source>
        <dbReference type="Proteomes" id="UP001370758"/>
    </source>
</evidence>